<gene>
    <name evidence="3" type="ORF">TWF696_008483</name>
</gene>
<dbReference type="Gene3D" id="1.10.8.20">
    <property type="entry name" value="N-terminal domain of phosphatidylinositol transfer protein sec14p"/>
    <property type="match status" value="1"/>
</dbReference>
<dbReference type="PANTHER" id="PTHR45657">
    <property type="entry name" value="CRAL-TRIO DOMAIN-CONTAINING PROTEIN YKL091C-RELATED"/>
    <property type="match status" value="1"/>
</dbReference>
<dbReference type="InterPro" id="IPR011074">
    <property type="entry name" value="CRAL/TRIO_N_dom"/>
</dbReference>
<dbReference type="InterPro" id="IPR051026">
    <property type="entry name" value="PI/PC_transfer"/>
</dbReference>
<dbReference type="InterPro" id="IPR036273">
    <property type="entry name" value="CRAL/TRIO_N_dom_sf"/>
</dbReference>
<dbReference type="PANTHER" id="PTHR45657:SF3">
    <property type="entry name" value="TRANSPORTER, PUTATIVE (AFU_ORTHOLOGUE AFUA_5G09260)-RELATED"/>
    <property type="match status" value="1"/>
</dbReference>
<dbReference type="EMBL" id="JAVHNQ010000007">
    <property type="protein sequence ID" value="KAK6341407.1"/>
    <property type="molecule type" value="Genomic_DNA"/>
</dbReference>
<dbReference type="Gene3D" id="3.40.525.10">
    <property type="entry name" value="CRAL-TRIO lipid binding domain"/>
    <property type="match status" value="1"/>
</dbReference>
<evidence type="ECO:0000313" key="3">
    <source>
        <dbReference type="EMBL" id="KAK6341407.1"/>
    </source>
</evidence>
<accession>A0AAV9UJG0</accession>
<name>A0AAV9UJG0_9PEZI</name>
<dbReference type="SMART" id="SM00516">
    <property type="entry name" value="SEC14"/>
    <property type="match status" value="1"/>
</dbReference>
<dbReference type="PROSITE" id="PS50191">
    <property type="entry name" value="CRAL_TRIO"/>
    <property type="match status" value="1"/>
</dbReference>
<feature type="region of interest" description="Disordered" evidence="1">
    <location>
        <begin position="442"/>
        <end position="461"/>
    </location>
</feature>
<dbReference type="InterPro" id="IPR001251">
    <property type="entry name" value="CRAL-TRIO_dom"/>
</dbReference>
<comment type="caution">
    <text evidence="3">The sequence shown here is derived from an EMBL/GenBank/DDBJ whole genome shotgun (WGS) entry which is preliminary data.</text>
</comment>
<dbReference type="Pfam" id="PF00650">
    <property type="entry name" value="CRAL_TRIO"/>
    <property type="match status" value="1"/>
</dbReference>
<reference evidence="3 4" key="1">
    <citation type="submission" date="2019-10" db="EMBL/GenBank/DDBJ databases">
        <authorList>
            <person name="Palmer J.M."/>
        </authorList>
    </citation>
    <scope>NUCLEOTIDE SEQUENCE [LARGE SCALE GENOMIC DNA]</scope>
    <source>
        <strain evidence="3 4">TWF696</strain>
    </source>
</reference>
<organism evidence="3 4">
    <name type="scientific">Orbilia brochopaga</name>
    <dbReference type="NCBI Taxonomy" id="3140254"/>
    <lineage>
        <taxon>Eukaryota</taxon>
        <taxon>Fungi</taxon>
        <taxon>Dikarya</taxon>
        <taxon>Ascomycota</taxon>
        <taxon>Pezizomycotina</taxon>
        <taxon>Orbiliomycetes</taxon>
        <taxon>Orbiliales</taxon>
        <taxon>Orbiliaceae</taxon>
        <taxon>Orbilia</taxon>
    </lineage>
</organism>
<dbReference type="AlphaFoldDB" id="A0AAV9UJG0"/>
<protein>
    <recommendedName>
        <fullName evidence="2">CRAL-TRIO domain-containing protein</fullName>
    </recommendedName>
</protein>
<feature type="domain" description="CRAL-TRIO" evidence="2">
    <location>
        <begin position="147"/>
        <end position="341"/>
    </location>
</feature>
<dbReference type="SMART" id="SM01100">
    <property type="entry name" value="CRAL_TRIO_N"/>
    <property type="match status" value="1"/>
</dbReference>
<dbReference type="Proteomes" id="UP001375240">
    <property type="component" value="Unassembled WGS sequence"/>
</dbReference>
<evidence type="ECO:0000256" key="1">
    <source>
        <dbReference type="SAM" id="MobiDB-lite"/>
    </source>
</evidence>
<keyword evidence="4" id="KW-1185">Reference proteome</keyword>
<sequence>MANTTPAHHAHGHAHDEHGSGHHGHAPLTKTTSTSSNASHKRAKSFRQETAKEFQAREKDPLAGHFGHLTQEQQNALHNFHVVLTEKGLYTPASEKGPASHDETTLLRFLRARKFDVPSAVQQFSDTEAWRQETKIEQIYDTIDVQEYEQARSVYPQWTGRRDRRGIPVYLYKVSHLNSKTMEAYSKSTSSHKSSVASVSNSKTPDRLLRLFALYEAMTQLTLPLCSVLPREHPETPVDSTNNIVDISNVGLKTFWNLKNHMQDASTLATAHYPETLDRIFIIGAPSFFPTVWGWIKRWFDPVTVSKIFILTPSEVYPTLEKYIEKKNIPKRYGGDLDWDFGMNPDLDEDARVLMSDLAHTTTGGWTPGPIRWVGGDGPGARAVAVGTVNGKRRNTVLAMPERLPVSNVINGDSGVAPLNMADTPGTLNADMSAIRRIRGTNGVATKPGDAATNGAKTNGALPDTGTINKQMETLVLS</sequence>
<proteinExistence type="predicted"/>
<evidence type="ECO:0000259" key="2">
    <source>
        <dbReference type="PROSITE" id="PS50191"/>
    </source>
</evidence>
<dbReference type="SUPFAM" id="SSF46938">
    <property type="entry name" value="CRAL/TRIO N-terminal domain"/>
    <property type="match status" value="1"/>
</dbReference>
<dbReference type="SUPFAM" id="SSF52087">
    <property type="entry name" value="CRAL/TRIO domain"/>
    <property type="match status" value="1"/>
</dbReference>
<evidence type="ECO:0000313" key="4">
    <source>
        <dbReference type="Proteomes" id="UP001375240"/>
    </source>
</evidence>
<dbReference type="InterPro" id="IPR036865">
    <property type="entry name" value="CRAL-TRIO_dom_sf"/>
</dbReference>
<feature type="region of interest" description="Disordered" evidence="1">
    <location>
        <begin position="1"/>
        <end position="54"/>
    </location>
</feature>
<dbReference type="CDD" id="cd00170">
    <property type="entry name" value="SEC14"/>
    <property type="match status" value="1"/>
</dbReference>
<dbReference type="Pfam" id="PF03765">
    <property type="entry name" value="CRAL_TRIO_N"/>
    <property type="match status" value="1"/>
</dbReference>
<feature type="compositionally biased region" description="Polar residues" evidence="1">
    <location>
        <begin position="29"/>
        <end position="38"/>
    </location>
</feature>